<dbReference type="Proteomes" id="UP001158049">
    <property type="component" value="Unassembled WGS sequence"/>
</dbReference>
<dbReference type="EMBL" id="FXUL01000005">
    <property type="protein sequence ID" value="SMP56846.1"/>
    <property type="molecule type" value="Genomic_DNA"/>
</dbReference>
<evidence type="ECO:0000256" key="1">
    <source>
        <dbReference type="ARBA" id="ARBA00044755"/>
    </source>
</evidence>
<protein>
    <submittedName>
        <fullName evidence="3">Protein CcmA, bactofilin family</fullName>
    </submittedName>
</protein>
<sequence length="184" mass="18588">MLRSETLFGKREPNSPTPNSPLNSTATQAGSAPGSVKPAGSPVGMAPGSANAAPQPAAQAPVANEGGSKLIVGPKIKLTGGQITDCDTLVVEGTVEATMEAREIQIAENGSFSGSAEIDVAHVRGTFDGNLTARQKLVIYSTGKVIGTVRYGKIVIEEGGELAGDTQVGAENSRSSLSVAKAAV</sequence>
<evidence type="ECO:0000313" key="4">
    <source>
        <dbReference type="Proteomes" id="UP001158049"/>
    </source>
</evidence>
<name>A0ABY1Q214_9BURK</name>
<dbReference type="PANTHER" id="PTHR35024:SF4">
    <property type="entry name" value="POLYMER-FORMING CYTOSKELETAL PROTEIN"/>
    <property type="match status" value="1"/>
</dbReference>
<keyword evidence="4" id="KW-1185">Reference proteome</keyword>
<comment type="similarity">
    <text evidence="1">Belongs to the bactofilin family.</text>
</comment>
<comment type="caution">
    <text evidence="3">The sequence shown here is derived from an EMBL/GenBank/DDBJ whole genome shotgun (WGS) entry which is preliminary data.</text>
</comment>
<feature type="region of interest" description="Disordered" evidence="2">
    <location>
        <begin position="1"/>
        <end position="61"/>
    </location>
</feature>
<organism evidence="3 4">
    <name type="scientific">Noviherbaspirillum suwonense</name>
    <dbReference type="NCBI Taxonomy" id="1224511"/>
    <lineage>
        <taxon>Bacteria</taxon>
        <taxon>Pseudomonadati</taxon>
        <taxon>Pseudomonadota</taxon>
        <taxon>Betaproteobacteria</taxon>
        <taxon>Burkholderiales</taxon>
        <taxon>Oxalobacteraceae</taxon>
        <taxon>Noviherbaspirillum</taxon>
    </lineage>
</organism>
<accession>A0ABY1Q214</accession>
<dbReference type="InterPro" id="IPR007607">
    <property type="entry name" value="BacA/B"/>
</dbReference>
<gene>
    <name evidence="3" type="ORF">SAMN06295970_1053</name>
</gene>
<dbReference type="PANTHER" id="PTHR35024">
    <property type="entry name" value="HYPOTHETICAL CYTOSOLIC PROTEIN"/>
    <property type="match status" value="1"/>
</dbReference>
<evidence type="ECO:0000313" key="3">
    <source>
        <dbReference type="EMBL" id="SMP56846.1"/>
    </source>
</evidence>
<proteinExistence type="inferred from homology"/>
<dbReference type="RefSeq" id="WP_283441881.1">
    <property type="nucleotide sequence ID" value="NZ_FXUL01000005.1"/>
</dbReference>
<evidence type="ECO:0000256" key="2">
    <source>
        <dbReference type="SAM" id="MobiDB-lite"/>
    </source>
</evidence>
<reference evidence="3 4" key="1">
    <citation type="submission" date="2017-05" db="EMBL/GenBank/DDBJ databases">
        <authorList>
            <person name="Varghese N."/>
            <person name="Submissions S."/>
        </authorList>
    </citation>
    <scope>NUCLEOTIDE SEQUENCE [LARGE SCALE GENOMIC DNA]</scope>
    <source>
        <strain evidence="3 4">DSM 26001</strain>
    </source>
</reference>
<feature type="compositionally biased region" description="Low complexity" evidence="2">
    <location>
        <begin position="46"/>
        <end position="61"/>
    </location>
</feature>
<dbReference type="Pfam" id="PF04519">
    <property type="entry name" value="Bactofilin"/>
    <property type="match status" value="1"/>
</dbReference>